<proteinExistence type="predicted"/>
<sequence>MTTFSTVIDKDPIVGGLRGPDLPAFPRIISHPSSHTKSSFRKSRSISDEDVDELAIEWYRAAKVALWKAVEAAERSPTSMTSNAHVADLAALADEADIAVESALKVLRLGQSRIQGSTASSLDIPSAYHALQVLIRMGKADAAEEHFQSWDVSPVLAVAWASVLVKQSRLDEALQLLAIVDQSQPGVNGLQGYVFVLQKKYDKALRQLRAANRIDPNDVDAALNMAVAMFHSGSPQKAVNWARYAARLSPGSHGATMALVHYLIETKSFGAAEAQVRHLKEHYGLVDTPHFVYLQVRLAAARSDRPRVSTLLRRARGLALASGNDLSVMEIDGHIAVYDYLQKRITRVEAQGRLRRLMKKAPTSLVLLNLLTDIVTRNSEAAEIRRRFDGIDKTEDDDVAKAISTRLAYLEGRFDDAVNTAAEWISLDPAADFPLVFWTLTHGALTEDWNTSAEAALTRLRRQKESTDDLLNSAAYALSLAGRGSEAVTVLNGVSDWDFRLKATSGLAYLAAGNVRRGLQLYRDAADLADQEDPELHLRCLMTLHQAMAIRRLGLLDGPHASEVLAGALPEVELPTIWTDTPELRFLAEVARRRGWEWPCMVR</sequence>
<dbReference type="OrthoDB" id="4760245at2"/>
<dbReference type="Proteomes" id="UP000198362">
    <property type="component" value="Unassembled WGS sequence"/>
</dbReference>
<dbReference type="InterPro" id="IPR019734">
    <property type="entry name" value="TPR_rpt"/>
</dbReference>
<reference evidence="2 3" key="1">
    <citation type="submission" date="2017-06" db="EMBL/GenBank/DDBJ databases">
        <authorList>
            <person name="Kim H.J."/>
            <person name="Triplett B.A."/>
        </authorList>
    </citation>
    <scope>NUCLEOTIDE SEQUENCE [LARGE SCALE GENOMIC DNA]</scope>
    <source>
        <strain evidence="2 3">CGMCC 4.5593</strain>
    </source>
</reference>
<keyword evidence="3" id="KW-1185">Reference proteome</keyword>
<dbReference type="PROSITE" id="PS50005">
    <property type="entry name" value="TPR"/>
    <property type="match status" value="1"/>
</dbReference>
<keyword evidence="1" id="KW-0802">TPR repeat</keyword>
<evidence type="ECO:0000313" key="2">
    <source>
        <dbReference type="EMBL" id="SNT60365.1"/>
    </source>
</evidence>
<feature type="repeat" description="TPR" evidence="1">
    <location>
        <begin position="185"/>
        <end position="218"/>
    </location>
</feature>
<dbReference type="Gene3D" id="1.25.40.10">
    <property type="entry name" value="Tetratricopeptide repeat domain"/>
    <property type="match status" value="1"/>
</dbReference>
<dbReference type="RefSeq" id="WP_144022782.1">
    <property type="nucleotide sequence ID" value="NZ_FZPH01000012.1"/>
</dbReference>
<organism evidence="2 3">
    <name type="scientific">Asanoa hainanensis</name>
    <dbReference type="NCBI Taxonomy" id="560556"/>
    <lineage>
        <taxon>Bacteria</taxon>
        <taxon>Bacillati</taxon>
        <taxon>Actinomycetota</taxon>
        <taxon>Actinomycetes</taxon>
        <taxon>Micromonosporales</taxon>
        <taxon>Micromonosporaceae</taxon>
        <taxon>Asanoa</taxon>
    </lineage>
</organism>
<evidence type="ECO:0000313" key="3">
    <source>
        <dbReference type="Proteomes" id="UP000198362"/>
    </source>
</evidence>
<gene>
    <name evidence="2" type="ORF">SAMN05421812_11277</name>
</gene>
<dbReference type="InterPro" id="IPR011990">
    <property type="entry name" value="TPR-like_helical_dom_sf"/>
</dbReference>
<protein>
    <submittedName>
        <fullName evidence="2">Coatomer epsilon subunit</fullName>
    </submittedName>
</protein>
<dbReference type="AlphaFoldDB" id="A0A239NZU8"/>
<name>A0A239NZU8_9ACTN</name>
<dbReference type="Pfam" id="PF14559">
    <property type="entry name" value="TPR_19"/>
    <property type="match status" value="1"/>
</dbReference>
<dbReference type="EMBL" id="FZPH01000012">
    <property type="protein sequence ID" value="SNT60365.1"/>
    <property type="molecule type" value="Genomic_DNA"/>
</dbReference>
<evidence type="ECO:0000256" key="1">
    <source>
        <dbReference type="PROSITE-ProRule" id="PRU00339"/>
    </source>
</evidence>
<dbReference type="SUPFAM" id="SSF48452">
    <property type="entry name" value="TPR-like"/>
    <property type="match status" value="1"/>
</dbReference>
<accession>A0A239NZU8</accession>